<protein>
    <recommendedName>
        <fullName evidence="3">2-amino-4-hydroxy-6-hydroxymethyldihydropteridine diphosphokinase</fullName>
        <ecNumber evidence="3">2.7.6.3</ecNumber>
    </recommendedName>
</protein>
<gene>
    <name evidence="10" type="ORF">SAMN05660649_03499</name>
</gene>
<dbReference type="PANTHER" id="PTHR43071:SF1">
    <property type="entry name" value="2-AMINO-4-HYDROXY-6-HYDROXYMETHYLDIHYDROPTERIDINE PYROPHOSPHOKINASE"/>
    <property type="match status" value="1"/>
</dbReference>
<dbReference type="Pfam" id="PF01288">
    <property type="entry name" value="HPPK"/>
    <property type="match status" value="1"/>
</dbReference>
<dbReference type="PANTHER" id="PTHR43071">
    <property type="entry name" value="2-AMINO-4-HYDROXY-6-HYDROXYMETHYLDIHYDROPTERIDINE PYROPHOSPHOKINASE"/>
    <property type="match status" value="1"/>
</dbReference>
<dbReference type="GO" id="GO:0016301">
    <property type="term" value="F:kinase activity"/>
    <property type="evidence" value="ECO:0007669"/>
    <property type="project" value="UniProtKB-KW"/>
</dbReference>
<evidence type="ECO:0000256" key="1">
    <source>
        <dbReference type="ARBA" id="ARBA00000198"/>
    </source>
</evidence>
<feature type="domain" description="7,8-dihydro-6-hydroxymethylpterin-pyrophosphokinase" evidence="9">
    <location>
        <begin position="92"/>
        <end position="103"/>
    </location>
</feature>
<keyword evidence="4" id="KW-0808">Transferase</keyword>
<dbReference type="RefSeq" id="WP_092472677.1">
    <property type="nucleotide sequence ID" value="NZ_FOOX01000013.1"/>
</dbReference>
<dbReference type="Gene3D" id="3.30.70.560">
    <property type="entry name" value="7,8-Dihydro-6-hydroxymethylpterin-pyrophosphokinase HPPK"/>
    <property type="match status" value="1"/>
</dbReference>
<dbReference type="CDD" id="cd00483">
    <property type="entry name" value="HPPK"/>
    <property type="match status" value="1"/>
</dbReference>
<dbReference type="GO" id="GO:0003848">
    <property type="term" value="F:2-amino-4-hydroxy-6-hydroxymethyldihydropteridine diphosphokinase activity"/>
    <property type="evidence" value="ECO:0007669"/>
    <property type="project" value="UniProtKB-EC"/>
</dbReference>
<organism evidence="10 11">
    <name type="scientific">Desulfotruncus arcticus DSM 17038</name>
    <dbReference type="NCBI Taxonomy" id="1121424"/>
    <lineage>
        <taxon>Bacteria</taxon>
        <taxon>Bacillati</taxon>
        <taxon>Bacillota</taxon>
        <taxon>Clostridia</taxon>
        <taxon>Eubacteriales</taxon>
        <taxon>Desulfallaceae</taxon>
        <taxon>Desulfotruncus</taxon>
    </lineage>
</organism>
<dbReference type="UniPathway" id="UPA00077">
    <property type="reaction ID" value="UER00155"/>
</dbReference>
<keyword evidence="5" id="KW-0547">Nucleotide-binding</keyword>
<evidence type="ECO:0000259" key="9">
    <source>
        <dbReference type="PROSITE" id="PS00794"/>
    </source>
</evidence>
<dbReference type="InterPro" id="IPR035907">
    <property type="entry name" value="Hppk_sf"/>
</dbReference>
<dbReference type="GO" id="GO:0005524">
    <property type="term" value="F:ATP binding"/>
    <property type="evidence" value="ECO:0007669"/>
    <property type="project" value="UniProtKB-KW"/>
</dbReference>
<dbReference type="InterPro" id="IPR000550">
    <property type="entry name" value="Hppk"/>
</dbReference>
<dbReference type="GO" id="GO:0046656">
    <property type="term" value="P:folic acid biosynthetic process"/>
    <property type="evidence" value="ECO:0007669"/>
    <property type="project" value="UniProtKB-KW"/>
</dbReference>
<comment type="pathway">
    <text evidence="2">Cofactor biosynthesis; tetrahydrofolate biosynthesis; 2-amino-4-hydroxy-6-hydroxymethyl-7,8-dihydropteridine diphosphate from 7,8-dihydroneopterin triphosphate: step 4/4.</text>
</comment>
<evidence type="ECO:0000256" key="2">
    <source>
        <dbReference type="ARBA" id="ARBA00005051"/>
    </source>
</evidence>
<evidence type="ECO:0000256" key="5">
    <source>
        <dbReference type="ARBA" id="ARBA00022741"/>
    </source>
</evidence>
<dbReference type="STRING" id="341036.SAMN05660649_03499"/>
<evidence type="ECO:0000313" key="10">
    <source>
        <dbReference type="EMBL" id="SFH00509.1"/>
    </source>
</evidence>
<accession>A0A1I2WIG6</accession>
<dbReference type="EMBL" id="FOOX01000013">
    <property type="protein sequence ID" value="SFH00509.1"/>
    <property type="molecule type" value="Genomic_DNA"/>
</dbReference>
<evidence type="ECO:0000256" key="7">
    <source>
        <dbReference type="ARBA" id="ARBA00022840"/>
    </source>
</evidence>
<proteinExistence type="predicted"/>
<sequence length="165" mass="18266">MPAEGIRCFIGLGSNMGDAEANIKQALKLLANTGGISVASRAPFYRTAPVGYTEQDYFINTVAAIYTTLSPKALLEKLQAIENKLGRVRLIRWGPRTIDLDLLLYGNELIHEPDLEVPHPRMHQRAFVVVPLADICPDLVINGEKVDELARRLSGEQDIYAIVPE</sequence>
<name>A0A1I2WIG6_9FIRM</name>
<evidence type="ECO:0000256" key="6">
    <source>
        <dbReference type="ARBA" id="ARBA00022777"/>
    </source>
</evidence>
<keyword evidence="6 10" id="KW-0418">Kinase</keyword>
<dbReference type="OrthoDB" id="9808041at2"/>
<evidence type="ECO:0000256" key="8">
    <source>
        <dbReference type="ARBA" id="ARBA00022909"/>
    </source>
</evidence>
<comment type="catalytic activity">
    <reaction evidence="1">
        <text>6-hydroxymethyl-7,8-dihydropterin + ATP = (7,8-dihydropterin-6-yl)methyl diphosphate + AMP + H(+)</text>
        <dbReference type="Rhea" id="RHEA:11412"/>
        <dbReference type="ChEBI" id="CHEBI:15378"/>
        <dbReference type="ChEBI" id="CHEBI:30616"/>
        <dbReference type="ChEBI" id="CHEBI:44841"/>
        <dbReference type="ChEBI" id="CHEBI:72950"/>
        <dbReference type="ChEBI" id="CHEBI:456215"/>
        <dbReference type="EC" id="2.7.6.3"/>
    </reaction>
</comment>
<dbReference type="PROSITE" id="PS00794">
    <property type="entry name" value="HPPK"/>
    <property type="match status" value="1"/>
</dbReference>
<dbReference type="GO" id="GO:0046654">
    <property type="term" value="P:tetrahydrofolate biosynthetic process"/>
    <property type="evidence" value="ECO:0007669"/>
    <property type="project" value="UniProtKB-UniPathway"/>
</dbReference>
<dbReference type="SUPFAM" id="SSF55083">
    <property type="entry name" value="6-hydroxymethyl-7,8-dihydropterin pyrophosphokinase, HPPK"/>
    <property type="match status" value="1"/>
</dbReference>
<dbReference type="AlphaFoldDB" id="A0A1I2WIG6"/>
<keyword evidence="11" id="KW-1185">Reference proteome</keyword>
<evidence type="ECO:0000313" key="11">
    <source>
        <dbReference type="Proteomes" id="UP000199337"/>
    </source>
</evidence>
<evidence type="ECO:0000256" key="3">
    <source>
        <dbReference type="ARBA" id="ARBA00013253"/>
    </source>
</evidence>
<dbReference type="EC" id="2.7.6.3" evidence="3"/>
<evidence type="ECO:0000256" key="4">
    <source>
        <dbReference type="ARBA" id="ARBA00022679"/>
    </source>
</evidence>
<dbReference type="Proteomes" id="UP000199337">
    <property type="component" value="Unassembled WGS sequence"/>
</dbReference>
<keyword evidence="8" id="KW-0289">Folate biosynthesis</keyword>
<keyword evidence="7" id="KW-0067">ATP-binding</keyword>
<dbReference type="NCBIfam" id="TIGR01498">
    <property type="entry name" value="folK"/>
    <property type="match status" value="1"/>
</dbReference>
<reference evidence="11" key="1">
    <citation type="submission" date="2016-10" db="EMBL/GenBank/DDBJ databases">
        <authorList>
            <person name="Varghese N."/>
            <person name="Submissions S."/>
        </authorList>
    </citation>
    <scope>NUCLEOTIDE SEQUENCE [LARGE SCALE GENOMIC DNA]</scope>
    <source>
        <strain evidence="11">DSM 17038</strain>
    </source>
</reference>